<feature type="compositionally biased region" description="Low complexity" evidence="1">
    <location>
        <begin position="97"/>
        <end position="115"/>
    </location>
</feature>
<feature type="compositionally biased region" description="Basic and acidic residues" evidence="1">
    <location>
        <begin position="287"/>
        <end position="298"/>
    </location>
</feature>
<dbReference type="Proteomes" id="UP001497392">
    <property type="component" value="Unassembled WGS sequence"/>
</dbReference>
<evidence type="ECO:0000256" key="1">
    <source>
        <dbReference type="SAM" id="MobiDB-lite"/>
    </source>
</evidence>
<feature type="compositionally biased region" description="Polar residues" evidence="1">
    <location>
        <begin position="771"/>
        <end position="829"/>
    </location>
</feature>
<gene>
    <name evidence="2" type="primary">g10499</name>
    <name evidence="2" type="ORF">VP750_LOCUS9420</name>
</gene>
<name>A0ABP1GAC7_9CHLO</name>
<feature type="compositionally biased region" description="Polar residues" evidence="1">
    <location>
        <begin position="856"/>
        <end position="895"/>
    </location>
</feature>
<feature type="compositionally biased region" description="Polar residues" evidence="1">
    <location>
        <begin position="401"/>
        <end position="416"/>
    </location>
</feature>
<feature type="compositionally biased region" description="Polar residues" evidence="1">
    <location>
        <begin position="710"/>
        <end position="747"/>
    </location>
</feature>
<feature type="region of interest" description="Disordered" evidence="1">
    <location>
        <begin position="266"/>
        <end position="324"/>
    </location>
</feature>
<organism evidence="2 3">
    <name type="scientific">Coccomyxa viridis</name>
    <dbReference type="NCBI Taxonomy" id="1274662"/>
    <lineage>
        <taxon>Eukaryota</taxon>
        <taxon>Viridiplantae</taxon>
        <taxon>Chlorophyta</taxon>
        <taxon>core chlorophytes</taxon>
        <taxon>Trebouxiophyceae</taxon>
        <taxon>Trebouxiophyceae incertae sedis</taxon>
        <taxon>Coccomyxaceae</taxon>
        <taxon>Coccomyxa</taxon>
    </lineage>
</organism>
<feature type="compositionally biased region" description="Low complexity" evidence="1">
    <location>
        <begin position="272"/>
        <end position="285"/>
    </location>
</feature>
<feature type="region of interest" description="Disordered" evidence="1">
    <location>
        <begin position="227"/>
        <end position="250"/>
    </location>
</feature>
<feature type="compositionally biased region" description="Low complexity" evidence="1">
    <location>
        <begin position="625"/>
        <end position="636"/>
    </location>
</feature>
<feature type="compositionally biased region" description="Low complexity" evidence="1">
    <location>
        <begin position="643"/>
        <end position="654"/>
    </location>
</feature>
<feature type="compositionally biased region" description="Polar residues" evidence="1">
    <location>
        <begin position="494"/>
        <end position="510"/>
    </location>
</feature>
<protein>
    <submittedName>
        <fullName evidence="2">G10499 protein</fullName>
    </submittedName>
</protein>
<reference evidence="2 3" key="1">
    <citation type="submission" date="2024-06" db="EMBL/GenBank/DDBJ databases">
        <authorList>
            <person name="Kraege A."/>
            <person name="Thomma B."/>
        </authorList>
    </citation>
    <scope>NUCLEOTIDE SEQUENCE [LARGE SCALE GENOMIC DNA]</scope>
</reference>
<keyword evidence="3" id="KW-1185">Reference proteome</keyword>
<dbReference type="EMBL" id="CAXHTA020000017">
    <property type="protein sequence ID" value="CAL5227514.1"/>
    <property type="molecule type" value="Genomic_DNA"/>
</dbReference>
<feature type="compositionally biased region" description="Basic and acidic residues" evidence="1">
    <location>
        <begin position="387"/>
        <end position="400"/>
    </location>
</feature>
<comment type="caution">
    <text evidence="2">The sequence shown here is derived from an EMBL/GenBank/DDBJ whole genome shotgun (WGS) entry which is preliminary data.</text>
</comment>
<proteinExistence type="predicted"/>
<feature type="region of interest" description="Disordered" evidence="1">
    <location>
        <begin position="343"/>
        <end position="437"/>
    </location>
</feature>
<evidence type="ECO:0000313" key="3">
    <source>
        <dbReference type="Proteomes" id="UP001497392"/>
    </source>
</evidence>
<feature type="region of interest" description="Disordered" evidence="1">
    <location>
        <begin position="44"/>
        <end position="155"/>
    </location>
</feature>
<feature type="region of interest" description="Disordered" evidence="1">
    <location>
        <begin position="494"/>
        <end position="925"/>
    </location>
</feature>
<evidence type="ECO:0000313" key="2">
    <source>
        <dbReference type="EMBL" id="CAL5227514.1"/>
    </source>
</evidence>
<sequence>MSPVQEGCHQHVQPSLPLASVLDHTAVSVPAHDLAAVSLLESRPLQQESPSASLFAVPPIQPQHGMAPTQDAQEHAAAQRPDTGQTRPPASYAHALPRPSRSFQPSPQQPAAAQSGMLQPFPGSGAQAGIRRTGGSPQQRLAQPGQAGQMGVLQSGSSEELARALADLTQMVSCARSDHVQGASPGAACPAQPPSLNALLVPARTGQRLPGQQQAAPHQQHVFPPQVHAEQQMSQHRRPEPRLELSSIKCSSGPQISAAVRLQASAIQRQGTQQPATPVVAQQQPLGHDHDSKRKRDSSQVCTVPEHPGQPPSVAEDTALPSKRAKLYGNPSQMEHTATQMPPLQTQAGPCVPPAGISHGEKSPPTAQARSLHATLRGDAAASTSTDKSKAASDEQRRANQEASLASQALQRSPAPSQMPFAFQHSTPGVHVPAPEQLTPVLPDRQHAMLVDCRPADILTHMGDEPHSLPTTAIPPICLKPTTSAAEGLFPTAQASQHSTPAVMQTSQLPVTPPAQPDGCMQGTVQPGKAIYGQTWGEGNSGVRSKSGSNSKHSRSSSEDPRGGRLGAELPTPILRSATAPPQLLLESQRGSNSPKKPLPKCTPPPGNVCGQGDMRGSQCMRGNSSSSQQPSPLQPAHLRLGQPEAQQQQQTQHPAEHQPWEEAVQLLHSLACQISKRGGTPEQHSRDSQQPCDSSQQPKHASQPVGSAPSLQPSSRMEASQGQHTASRPGQSLSTDMASSSRNSSLPGDFQQPLISAAALGMGHFPASQPGLTEQPSQSCPSNVPPSYSLGMQWTPGSEHGPSQHSAGPSHVSQQSASKSDIQTTHGTSIDIGGPHDLPGARSRRPKPFMESRPIANSSAAKSASQGQPGSTVGTQITSESQPGTEQKVESTSAEDAGQGREGTQATQVEGEGPGAGQTELTLCLQLSSEDQDLACGQQPSASLHPTGELHTQETPALHPRLYARLTQQPHLQRSPWATPEFPRPLTQPCPEPRLSSHIPPGTTNETPALMRRGTAHVLSVSSAPDYLHAGTACSQVRHRQTLHKDARCRDQELPVINHAAVPASAADATPYQQTGELTVEQAADVRQGQAFTQLQGPECMPEEPDWAGTLPEQREAQGVSASDMLVASQACGAVCLAASAHDRKQLQPSLRLPTPSPSQ</sequence>
<feature type="compositionally biased region" description="Low complexity" evidence="1">
    <location>
        <begin position="689"/>
        <end position="699"/>
    </location>
</feature>
<accession>A0ABP1GAC7</accession>